<proteinExistence type="predicted"/>
<name>A0A0F9BAE7_9ZZZZ</name>
<comment type="caution">
    <text evidence="1">The sequence shown here is derived from an EMBL/GenBank/DDBJ whole genome shotgun (WGS) entry which is preliminary data.</text>
</comment>
<dbReference type="AlphaFoldDB" id="A0A0F9BAE7"/>
<sequence length="56" mass="6650">MSMLSMAIQRQRKKLEEIESRFYSWTHLSDQQEEDITWLITNVKDSLDNMEGSRGS</sequence>
<reference evidence="1" key="1">
    <citation type="journal article" date="2015" name="Nature">
        <title>Complex archaea that bridge the gap between prokaryotes and eukaryotes.</title>
        <authorList>
            <person name="Spang A."/>
            <person name="Saw J.H."/>
            <person name="Jorgensen S.L."/>
            <person name="Zaremba-Niedzwiedzka K."/>
            <person name="Martijn J."/>
            <person name="Lind A.E."/>
            <person name="van Eijk R."/>
            <person name="Schleper C."/>
            <person name="Guy L."/>
            <person name="Ettema T.J."/>
        </authorList>
    </citation>
    <scope>NUCLEOTIDE SEQUENCE</scope>
</reference>
<accession>A0A0F9BAE7</accession>
<dbReference type="EMBL" id="LAZR01038784">
    <property type="protein sequence ID" value="KKL18660.1"/>
    <property type="molecule type" value="Genomic_DNA"/>
</dbReference>
<organism evidence="1">
    <name type="scientific">marine sediment metagenome</name>
    <dbReference type="NCBI Taxonomy" id="412755"/>
    <lineage>
        <taxon>unclassified sequences</taxon>
        <taxon>metagenomes</taxon>
        <taxon>ecological metagenomes</taxon>
    </lineage>
</organism>
<evidence type="ECO:0000313" key="1">
    <source>
        <dbReference type="EMBL" id="KKL18660.1"/>
    </source>
</evidence>
<gene>
    <name evidence="1" type="ORF">LCGC14_2473300</name>
</gene>
<protein>
    <submittedName>
        <fullName evidence="1">Uncharacterized protein</fullName>
    </submittedName>
</protein>